<reference evidence="1 2" key="1">
    <citation type="submission" date="2016-05" db="EMBL/GenBank/DDBJ databases">
        <title>Microbial solvent formation.</title>
        <authorList>
            <person name="Poehlein A."/>
            <person name="Montoya Solano J.D."/>
            <person name="Flitsch S."/>
            <person name="Krabben P."/>
            <person name="Duerre P."/>
            <person name="Daniel R."/>
        </authorList>
    </citation>
    <scope>NUCLEOTIDE SEQUENCE [LARGE SCALE GENOMIC DNA]</scope>
    <source>
        <strain evidence="1 2">DSM 2619</strain>
    </source>
</reference>
<comment type="caution">
    <text evidence="1">The sequence shown here is derived from an EMBL/GenBank/DDBJ whole genome shotgun (WGS) entry which is preliminary data.</text>
</comment>
<evidence type="ECO:0000313" key="2">
    <source>
        <dbReference type="Proteomes" id="UP000190890"/>
    </source>
</evidence>
<dbReference type="STRING" id="29367.CLPUN_41110"/>
<gene>
    <name evidence="1" type="ORF">CLPUN_41110</name>
</gene>
<evidence type="ECO:0000313" key="1">
    <source>
        <dbReference type="EMBL" id="OOM74137.1"/>
    </source>
</evidence>
<proteinExistence type="predicted"/>
<sequence>MKNLKQESELYLINLEESNGLQYYKKIRI</sequence>
<dbReference type="Proteomes" id="UP000190890">
    <property type="component" value="Unassembled WGS sequence"/>
</dbReference>
<organism evidence="1 2">
    <name type="scientific">Clostridium puniceum</name>
    <dbReference type="NCBI Taxonomy" id="29367"/>
    <lineage>
        <taxon>Bacteria</taxon>
        <taxon>Bacillati</taxon>
        <taxon>Bacillota</taxon>
        <taxon>Clostridia</taxon>
        <taxon>Eubacteriales</taxon>
        <taxon>Clostridiaceae</taxon>
        <taxon>Clostridium</taxon>
    </lineage>
</organism>
<dbReference type="EMBL" id="LZZM01000203">
    <property type="protein sequence ID" value="OOM74137.1"/>
    <property type="molecule type" value="Genomic_DNA"/>
</dbReference>
<accession>A0A1S8T8L8</accession>
<protein>
    <submittedName>
        <fullName evidence="1">Uncharacterized protein</fullName>
    </submittedName>
</protein>
<keyword evidence="2" id="KW-1185">Reference proteome</keyword>
<name>A0A1S8T8L8_9CLOT</name>
<dbReference type="AlphaFoldDB" id="A0A1S8T8L8"/>